<name>A0AAE9Z5Y7_9GAMM</name>
<reference evidence="1 2" key="2">
    <citation type="journal article" date="2022" name="Mar. Drugs">
        <title>Bioassay-Guided Fractionation Leads to the Detection of Cholic Acid Generated by the Rare Thalassomonas sp.</title>
        <authorList>
            <person name="Pheiffer F."/>
            <person name="Schneider Y.K."/>
            <person name="Hansen E.H."/>
            <person name="Andersen J.H."/>
            <person name="Isaksson J."/>
            <person name="Busche T."/>
            <person name="R C."/>
            <person name="Kalinowski J."/>
            <person name="Zyl L.V."/>
            <person name="Trindade M."/>
        </authorList>
    </citation>
    <scope>NUCLEOTIDE SEQUENCE [LARGE SCALE GENOMIC DNA]</scope>
    <source>
        <strain evidence="1 2">XOM25</strain>
    </source>
</reference>
<evidence type="ECO:0000313" key="2">
    <source>
        <dbReference type="Proteomes" id="UP000032352"/>
    </source>
</evidence>
<sequence length="63" mass="7434">MNTKIQFYDNEEQRKVISHDNRLIEQINSAFEKLDSGKAVFISHEQAKNQMAERKTKIRNIKA</sequence>
<dbReference type="EMBL" id="CP059733">
    <property type="protein sequence ID" value="WDE06679.1"/>
    <property type="molecule type" value="Genomic_DNA"/>
</dbReference>
<keyword evidence="2" id="KW-1185">Reference proteome</keyword>
<dbReference type="KEGG" id="tvd:SG34_007175"/>
<organism evidence="1 2">
    <name type="scientific">Thalassomonas viridans</name>
    <dbReference type="NCBI Taxonomy" id="137584"/>
    <lineage>
        <taxon>Bacteria</taxon>
        <taxon>Pseudomonadati</taxon>
        <taxon>Pseudomonadota</taxon>
        <taxon>Gammaproteobacteria</taxon>
        <taxon>Alteromonadales</taxon>
        <taxon>Colwelliaceae</taxon>
        <taxon>Thalassomonas</taxon>
    </lineage>
</organism>
<gene>
    <name evidence="1" type="ORF">SG34_007175</name>
</gene>
<dbReference type="Proteomes" id="UP000032352">
    <property type="component" value="Chromosome"/>
</dbReference>
<accession>A0AAE9Z5Y7</accession>
<proteinExistence type="predicted"/>
<protein>
    <submittedName>
        <fullName evidence="1">Uncharacterized protein</fullName>
    </submittedName>
</protein>
<dbReference type="RefSeq" id="WP_044840545.1">
    <property type="nucleotide sequence ID" value="NZ_CP059733.1"/>
</dbReference>
<dbReference type="AlphaFoldDB" id="A0AAE9Z5Y7"/>
<evidence type="ECO:0000313" key="1">
    <source>
        <dbReference type="EMBL" id="WDE06679.1"/>
    </source>
</evidence>
<reference evidence="1 2" key="1">
    <citation type="journal article" date="2015" name="Genome Announc.">
        <title>Draft Genome Sequences of Marine Isolates of Thalassomonas viridans and Thalassomonas actiniarum.</title>
        <authorList>
            <person name="Olonade I."/>
            <person name="van Zyl L.J."/>
            <person name="Trindade M."/>
        </authorList>
    </citation>
    <scope>NUCLEOTIDE SEQUENCE [LARGE SCALE GENOMIC DNA]</scope>
    <source>
        <strain evidence="1 2">XOM25</strain>
    </source>
</reference>